<evidence type="ECO:0000313" key="9">
    <source>
        <dbReference type="Proteomes" id="UP000603453"/>
    </source>
</evidence>
<evidence type="ECO:0000256" key="3">
    <source>
        <dbReference type="ARBA" id="ARBA00023015"/>
    </source>
</evidence>
<dbReference type="OrthoDB" id="5528926at2759"/>
<dbReference type="Pfam" id="PF07544">
    <property type="entry name" value="Med9"/>
    <property type="match status" value="1"/>
</dbReference>
<dbReference type="EMBL" id="JAEPRD010000077">
    <property type="protein sequence ID" value="KAG2200925.1"/>
    <property type="molecule type" value="Genomic_DNA"/>
</dbReference>
<keyword evidence="6 7" id="KW-0539">Nucleus</keyword>
<keyword evidence="5 7" id="KW-0804">Transcription</keyword>
<gene>
    <name evidence="7" type="primary">MED9</name>
    <name evidence="8" type="ORF">INT47_003160</name>
</gene>
<evidence type="ECO:0000256" key="4">
    <source>
        <dbReference type="ARBA" id="ARBA00023159"/>
    </source>
</evidence>
<comment type="function">
    <text evidence="7">Component of the Mediator complex, a coactivator involved in the regulated transcription of nearly all RNA polymerase II-dependent genes. Mediator functions as a bridge to convey information from gene-specific regulatory proteins to the basal RNA polymerase II transcription machinery. Mediator is recruited to promoters by direct interactions with regulatory proteins and serves as a scaffold for the assembly of a functional preinitiation complex with RNA polymerase II and the general transcription factors.</text>
</comment>
<organism evidence="8 9">
    <name type="scientific">Mucor saturninus</name>
    <dbReference type="NCBI Taxonomy" id="64648"/>
    <lineage>
        <taxon>Eukaryota</taxon>
        <taxon>Fungi</taxon>
        <taxon>Fungi incertae sedis</taxon>
        <taxon>Mucoromycota</taxon>
        <taxon>Mucoromycotina</taxon>
        <taxon>Mucoromycetes</taxon>
        <taxon>Mucorales</taxon>
        <taxon>Mucorineae</taxon>
        <taxon>Mucoraceae</taxon>
        <taxon>Mucor</taxon>
    </lineage>
</organism>
<reference evidence="8" key="1">
    <citation type="submission" date="2020-12" db="EMBL/GenBank/DDBJ databases">
        <title>Metabolic potential, ecology and presence of endohyphal bacteria is reflected in genomic diversity of Mucoromycotina.</title>
        <authorList>
            <person name="Muszewska A."/>
            <person name="Okrasinska A."/>
            <person name="Steczkiewicz K."/>
            <person name="Drgas O."/>
            <person name="Orlowska M."/>
            <person name="Perlinska-Lenart U."/>
            <person name="Aleksandrzak-Piekarczyk T."/>
            <person name="Szatraj K."/>
            <person name="Zielenkiewicz U."/>
            <person name="Pilsyk S."/>
            <person name="Malc E."/>
            <person name="Mieczkowski P."/>
            <person name="Kruszewska J.S."/>
            <person name="Biernat P."/>
            <person name="Pawlowska J."/>
        </authorList>
    </citation>
    <scope>NUCLEOTIDE SEQUENCE</scope>
    <source>
        <strain evidence="8">WA0000017839</strain>
    </source>
</reference>
<evidence type="ECO:0000256" key="2">
    <source>
        <dbReference type="ARBA" id="ARBA00008089"/>
    </source>
</evidence>
<dbReference type="GO" id="GO:0006357">
    <property type="term" value="P:regulation of transcription by RNA polymerase II"/>
    <property type="evidence" value="ECO:0007669"/>
    <property type="project" value="InterPro"/>
</dbReference>
<evidence type="ECO:0000256" key="5">
    <source>
        <dbReference type="ARBA" id="ARBA00023163"/>
    </source>
</evidence>
<evidence type="ECO:0000313" key="8">
    <source>
        <dbReference type="EMBL" id="KAG2200925.1"/>
    </source>
</evidence>
<dbReference type="GO" id="GO:0016592">
    <property type="term" value="C:mediator complex"/>
    <property type="evidence" value="ECO:0007669"/>
    <property type="project" value="InterPro"/>
</dbReference>
<accession>A0A8H7QZU2</accession>
<keyword evidence="4 7" id="KW-0010">Activator</keyword>
<sequence length="97" mass="11163">MDSPQHQTPFKKSDFTFDHDFNQIIDLLLHGHNQDAVGKAVAHLQDKFTHAKQVLQSLPGLQYSQQEQERILAQEVHVLERKKQQLAAFKHLLPSAK</sequence>
<comment type="subcellular location">
    <subcellularLocation>
        <location evidence="1 7">Nucleus</location>
    </subcellularLocation>
</comment>
<dbReference type="InterPro" id="IPR011425">
    <property type="entry name" value="Med9"/>
</dbReference>
<dbReference type="Proteomes" id="UP000603453">
    <property type="component" value="Unassembled WGS sequence"/>
</dbReference>
<comment type="subunit">
    <text evidence="7">Component of the Mediator complex.</text>
</comment>
<comment type="similarity">
    <text evidence="2 7">Belongs to the Mediator complex subunit 9 family.</text>
</comment>
<dbReference type="GO" id="GO:0003712">
    <property type="term" value="F:transcription coregulator activity"/>
    <property type="evidence" value="ECO:0007669"/>
    <property type="project" value="InterPro"/>
</dbReference>
<keyword evidence="3 7" id="KW-0805">Transcription regulation</keyword>
<dbReference type="AlphaFoldDB" id="A0A8H7QZU2"/>
<protein>
    <recommendedName>
        <fullName evidence="7">Mediator of RNA polymerase II transcription subunit 9</fullName>
    </recommendedName>
    <alternativeName>
        <fullName evidence="7">Mediator complex subunit 9</fullName>
    </alternativeName>
</protein>
<evidence type="ECO:0000256" key="6">
    <source>
        <dbReference type="ARBA" id="ARBA00023242"/>
    </source>
</evidence>
<comment type="caution">
    <text evidence="8">The sequence shown here is derived from an EMBL/GenBank/DDBJ whole genome shotgun (WGS) entry which is preliminary data.</text>
</comment>
<keyword evidence="9" id="KW-1185">Reference proteome</keyword>
<name>A0A8H7QZU2_9FUNG</name>
<proteinExistence type="inferred from homology"/>
<evidence type="ECO:0000256" key="1">
    <source>
        <dbReference type="ARBA" id="ARBA00004123"/>
    </source>
</evidence>
<evidence type="ECO:0000256" key="7">
    <source>
        <dbReference type="RuleBase" id="RU364145"/>
    </source>
</evidence>